<comment type="caution">
    <text evidence="1">The sequence shown here is derived from an EMBL/GenBank/DDBJ whole genome shotgun (WGS) entry which is preliminary data.</text>
</comment>
<dbReference type="InterPro" id="IPR006521">
    <property type="entry name" value="Tail_protein_I"/>
</dbReference>
<reference evidence="1 2" key="1">
    <citation type="submission" date="2017-02" db="EMBL/GenBank/DDBJ databases">
        <title>Chromobacterium haemolyticum H5244.</title>
        <authorList>
            <person name="Gulvik C.A."/>
        </authorList>
    </citation>
    <scope>NUCLEOTIDE SEQUENCE [LARGE SCALE GENOMIC DNA]</scope>
    <source>
        <strain evidence="1 2">H5244</strain>
    </source>
</reference>
<dbReference type="RefSeq" id="WP_081555888.1">
    <property type="nucleotide sequence ID" value="NZ_MUKV01000018.1"/>
</dbReference>
<organism evidence="1 2">
    <name type="scientific">Chromobacterium haemolyticum</name>
    <dbReference type="NCBI Taxonomy" id="394935"/>
    <lineage>
        <taxon>Bacteria</taxon>
        <taxon>Pseudomonadati</taxon>
        <taxon>Pseudomonadota</taxon>
        <taxon>Betaproteobacteria</taxon>
        <taxon>Neisseriales</taxon>
        <taxon>Chromobacteriaceae</taxon>
        <taxon>Chromobacterium</taxon>
    </lineage>
</organism>
<dbReference type="Pfam" id="PF09684">
    <property type="entry name" value="Tail_P2_I"/>
    <property type="match status" value="1"/>
</dbReference>
<dbReference type="AlphaFoldDB" id="A0A1W0CSQ5"/>
<protein>
    <submittedName>
        <fullName evidence="1">Phage tail protein I</fullName>
    </submittedName>
</protein>
<gene>
    <name evidence="1" type="ORF">B0T45_13900</name>
</gene>
<proteinExistence type="predicted"/>
<evidence type="ECO:0000313" key="2">
    <source>
        <dbReference type="Proteomes" id="UP000192721"/>
    </source>
</evidence>
<dbReference type="Proteomes" id="UP000192721">
    <property type="component" value="Unassembled WGS sequence"/>
</dbReference>
<name>A0A1W0CSQ5_9NEIS</name>
<sequence length="218" mass="24418">MADVTPNLLARDARFGPLARLSERLGDIDPGGLLVYLVDAAKPALLPLLAEQFHIDGDEGWLLTQSEQQRRDLIKQSIELHRHKGTPWALREVFRILGVTVELEEWWQRQPPAAPYTFELTAWANDNLLPGQALLNPDLYRRLRRMVELAKPARSTYRFKLGARFNGRLGLASAAQARALIRRSAEAAPMRLAPLQPLALSSAAQIYSVVHVTMEASL</sequence>
<dbReference type="EMBL" id="MUKV01000018">
    <property type="protein sequence ID" value="OQS37612.1"/>
    <property type="molecule type" value="Genomic_DNA"/>
</dbReference>
<dbReference type="NCBIfam" id="TIGR01634">
    <property type="entry name" value="tail_P2_I"/>
    <property type="match status" value="1"/>
</dbReference>
<evidence type="ECO:0000313" key="1">
    <source>
        <dbReference type="EMBL" id="OQS37612.1"/>
    </source>
</evidence>
<accession>A0A1W0CSQ5</accession>